<organism evidence="2 3">
    <name type="scientific">Madurella fahalii</name>
    <dbReference type="NCBI Taxonomy" id="1157608"/>
    <lineage>
        <taxon>Eukaryota</taxon>
        <taxon>Fungi</taxon>
        <taxon>Dikarya</taxon>
        <taxon>Ascomycota</taxon>
        <taxon>Pezizomycotina</taxon>
        <taxon>Sordariomycetes</taxon>
        <taxon>Sordariomycetidae</taxon>
        <taxon>Sordariales</taxon>
        <taxon>Sordariales incertae sedis</taxon>
        <taxon>Madurella</taxon>
    </lineage>
</organism>
<feature type="transmembrane region" description="Helical" evidence="1">
    <location>
        <begin position="88"/>
        <end position="113"/>
    </location>
</feature>
<evidence type="ECO:0000313" key="3">
    <source>
        <dbReference type="Proteomes" id="UP001628179"/>
    </source>
</evidence>
<name>A0ABQ0GG66_9PEZI</name>
<dbReference type="Proteomes" id="UP001628179">
    <property type="component" value="Unassembled WGS sequence"/>
</dbReference>
<dbReference type="PANTHER" id="PTHR28077">
    <property type="entry name" value="INOSITOL PHOSPHORYLCERAMIDE SYNTHASE REGULATORY SUBUNIT KEI1"/>
    <property type="match status" value="1"/>
</dbReference>
<dbReference type="InterPro" id="IPR013862">
    <property type="entry name" value="Kei1"/>
</dbReference>
<proteinExistence type="predicted"/>
<reference evidence="2 3" key="1">
    <citation type="submission" date="2024-09" db="EMBL/GenBank/DDBJ databases">
        <title>Itraconazole resistance in Madurella fahalii resulting from another homologue of gene encoding cytochrome P450 14-alpha sterol demethylase (CYP51).</title>
        <authorList>
            <person name="Yoshioka I."/>
            <person name="Fahal A.H."/>
            <person name="Kaneko S."/>
            <person name="Yaguchi T."/>
        </authorList>
    </citation>
    <scope>NUCLEOTIDE SEQUENCE [LARGE SCALE GENOMIC DNA]</scope>
    <source>
        <strain evidence="2 3">IFM 68171</strain>
    </source>
</reference>
<feature type="transmembrane region" description="Helical" evidence="1">
    <location>
        <begin position="157"/>
        <end position="179"/>
    </location>
</feature>
<dbReference type="PANTHER" id="PTHR28077:SF1">
    <property type="entry name" value="INOSITOL PHOSPHORYLCERAMIDE SYNTHASE REGULATORY SUBUNIT KEI1"/>
    <property type="match status" value="1"/>
</dbReference>
<keyword evidence="3" id="KW-1185">Reference proteome</keyword>
<evidence type="ECO:0000256" key="1">
    <source>
        <dbReference type="SAM" id="Phobius"/>
    </source>
</evidence>
<dbReference type="Pfam" id="PF08552">
    <property type="entry name" value="Kei1"/>
    <property type="match status" value="1"/>
</dbReference>
<feature type="transmembrane region" description="Helical" evidence="1">
    <location>
        <begin position="56"/>
        <end position="76"/>
    </location>
</feature>
<gene>
    <name evidence="2" type="ORF">MFIFM68171_06966</name>
</gene>
<dbReference type="EMBL" id="BAAFSV010000003">
    <property type="protein sequence ID" value="GAB1316756.1"/>
    <property type="molecule type" value="Genomic_DNA"/>
</dbReference>
<dbReference type="GeneID" id="98177709"/>
<keyword evidence="1" id="KW-1133">Transmembrane helix</keyword>
<evidence type="ECO:0000313" key="2">
    <source>
        <dbReference type="EMBL" id="GAB1316756.1"/>
    </source>
</evidence>
<accession>A0ABQ0GG66</accession>
<keyword evidence="1" id="KW-0472">Membrane</keyword>
<protein>
    <submittedName>
        <fullName evidence="2">Uncharacterized protein</fullName>
    </submittedName>
</protein>
<keyword evidence="1" id="KW-0812">Transmembrane</keyword>
<sequence>MSPSQASWLRLPCPKSFFGLMSLQTGTELISLALVFNKATGLYGVLTLLTGYSLSALQVSAYLGSVFVLAVLAFCIPHIRSQSPLHNLVLAWVYALDTVISAAYTAAFATSWYHTVIHEPRGRASAEEVAGSLDDGHVQRDVNQAAQIRAAGGVQDIAASMVLVVAFTLIRGYFSFVIMSFARMVLLRFVDERMGETERDNPTGVAPDPFAVGAPLGDGWKGRLGRCMVSVGRGYWLGGKREDEEWARDVSSKIGNSRR</sequence>
<dbReference type="RefSeq" id="XP_070918487.1">
    <property type="nucleotide sequence ID" value="XM_071062386.1"/>
</dbReference>
<comment type="caution">
    <text evidence="2">The sequence shown here is derived from an EMBL/GenBank/DDBJ whole genome shotgun (WGS) entry which is preliminary data.</text>
</comment>